<evidence type="ECO:0000256" key="1">
    <source>
        <dbReference type="SAM" id="SignalP"/>
    </source>
</evidence>
<sequence length="94" mass="9963">MSMPVSRLEKAPMKLLFSFCLLIVSSAALADTPGQPCETFAPTDKVSAPLTIAKAGEHGDTIEEARTEVGLSTSAVRVHQPKMGGVYSEGSTRR</sequence>
<gene>
    <name evidence="2" type="ORF">I4X03_007855</name>
</gene>
<reference evidence="2 3" key="2">
    <citation type="submission" date="2021-08" db="EMBL/GenBank/DDBJ databases">
        <title>Massilia sp. R798.</title>
        <authorList>
            <person name="Baek J.H."/>
            <person name="Jung H.S."/>
            <person name="Kim K.R."/>
            <person name="Jeon C.O."/>
        </authorList>
    </citation>
    <scope>NUCLEOTIDE SEQUENCE [LARGE SCALE GENOMIC DNA]</scope>
    <source>
        <strain evidence="2 3">R798</strain>
    </source>
</reference>
<accession>A0ABS7SLW5</accession>
<proteinExistence type="predicted"/>
<reference evidence="2 3" key="1">
    <citation type="submission" date="2021-01" db="EMBL/GenBank/DDBJ databases">
        <authorList>
            <person name="Ruan W."/>
            <person name="Khan S.A."/>
            <person name="Jeon C.O."/>
        </authorList>
    </citation>
    <scope>NUCLEOTIDE SEQUENCE [LARGE SCALE GENOMIC DNA]</scope>
    <source>
        <strain evidence="2 3">R798</strain>
    </source>
</reference>
<dbReference type="RefSeq" id="WP_223467674.1">
    <property type="nucleotide sequence ID" value="NZ_JAFBIL020000003.1"/>
</dbReference>
<feature type="chain" id="PRO_5046386936" evidence="1">
    <location>
        <begin position="31"/>
        <end position="94"/>
    </location>
</feature>
<keyword evidence="3" id="KW-1185">Reference proteome</keyword>
<organism evidence="2 3">
    <name type="scientific">Massilia soli</name>
    <dbReference type="NCBI Taxonomy" id="2792854"/>
    <lineage>
        <taxon>Bacteria</taxon>
        <taxon>Pseudomonadati</taxon>
        <taxon>Pseudomonadota</taxon>
        <taxon>Betaproteobacteria</taxon>
        <taxon>Burkholderiales</taxon>
        <taxon>Oxalobacteraceae</taxon>
        <taxon>Telluria group</taxon>
        <taxon>Massilia</taxon>
    </lineage>
</organism>
<feature type="signal peptide" evidence="1">
    <location>
        <begin position="1"/>
        <end position="30"/>
    </location>
</feature>
<evidence type="ECO:0000313" key="3">
    <source>
        <dbReference type="Proteomes" id="UP000809349"/>
    </source>
</evidence>
<name>A0ABS7SLW5_9BURK</name>
<protein>
    <submittedName>
        <fullName evidence="2">Uncharacterized protein</fullName>
    </submittedName>
</protein>
<dbReference type="Proteomes" id="UP000809349">
    <property type="component" value="Unassembled WGS sequence"/>
</dbReference>
<dbReference type="EMBL" id="JAFBIL020000003">
    <property type="protein sequence ID" value="MBZ2207173.1"/>
    <property type="molecule type" value="Genomic_DNA"/>
</dbReference>
<evidence type="ECO:0000313" key="2">
    <source>
        <dbReference type="EMBL" id="MBZ2207173.1"/>
    </source>
</evidence>
<comment type="caution">
    <text evidence="2">The sequence shown here is derived from an EMBL/GenBank/DDBJ whole genome shotgun (WGS) entry which is preliminary data.</text>
</comment>
<keyword evidence="1" id="KW-0732">Signal</keyword>